<evidence type="ECO:0000256" key="1">
    <source>
        <dbReference type="SAM" id="MobiDB-lite"/>
    </source>
</evidence>
<reference evidence="2" key="2">
    <citation type="journal article" date="2015" name="Data Brief">
        <title>Shoot transcriptome of the giant reed, Arundo donax.</title>
        <authorList>
            <person name="Barrero R.A."/>
            <person name="Guerrero F.D."/>
            <person name="Moolhuijzen P."/>
            <person name="Goolsby J.A."/>
            <person name="Tidwell J."/>
            <person name="Bellgard S.E."/>
            <person name="Bellgard M.I."/>
        </authorList>
    </citation>
    <scope>NUCLEOTIDE SEQUENCE</scope>
    <source>
        <tissue evidence="2">Shoot tissue taken approximately 20 cm above the soil surface</tissue>
    </source>
</reference>
<accession>A0A0A8YZK8</accession>
<feature type="region of interest" description="Disordered" evidence="1">
    <location>
        <begin position="27"/>
        <end position="48"/>
    </location>
</feature>
<reference evidence="2" key="1">
    <citation type="submission" date="2014-09" db="EMBL/GenBank/DDBJ databases">
        <authorList>
            <person name="Magalhaes I.L.F."/>
            <person name="Oliveira U."/>
            <person name="Santos F.R."/>
            <person name="Vidigal T.H.D.A."/>
            <person name="Brescovit A.D."/>
            <person name="Santos A.J."/>
        </authorList>
    </citation>
    <scope>NUCLEOTIDE SEQUENCE</scope>
    <source>
        <tissue evidence="2">Shoot tissue taken approximately 20 cm above the soil surface</tissue>
    </source>
</reference>
<evidence type="ECO:0000313" key="2">
    <source>
        <dbReference type="EMBL" id="JAD28032.1"/>
    </source>
</evidence>
<proteinExistence type="predicted"/>
<sequence>MAFVEPRCALCGSMGFKTALSDAASGHQSRAARHKAQLHHAAKAVSSS</sequence>
<dbReference type="AlphaFoldDB" id="A0A0A8YZK8"/>
<organism evidence="2">
    <name type="scientific">Arundo donax</name>
    <name type="common">Giant reed</name>
    <name type="synonym">Donax arundinaceus</name>
    <dbReference type="NCBI Taxonomy" id="35708"/>
    <lineage>
        <taxon>Eukaryota</taxon>
        <taxon>Viridiplantae</taxon>
        <taxon>Streptophyta</taxon>
        <taxon>Embryophyta</taxon>
        <taxon>Tracheophyta</taxon>
        <taxon>Spermatophyta</taxon>
        <taxon>Magnoliopsida</taxon>
        <taxon>Liliopsida</taxon>
        <taxon>Poales</taxon>
        <taxon>Poaceae</taxon>
        <taxon>PACMAD clade</taxon>
        <taxon>Arundinoideae</taxon>
        <taxon>Arundineae</taxon>
        <taxon>Arundo</taxon>
    </lineage>
</organism>
<protein>
    <submittedName>
        <fullName evidence="2">Uncharacterized protein</fullName>
    </submittedName>
</protein>
<name>A0A0A8YZK8_ARUDO</name>
<feature type="compositionally biased region" description="Basic residues" evidence="1">
    <location>
        <begin position="30"/>
        <end position="42"/>
    </location>
</feature>
<dbReference type="EMBL" id="GBRH01269863">
    <property type="protein sequence ID" value="JAD28032.1"/>
    <property type="molecule type" value="Transcribed_RNA"/>
</dbReference>